<dbReference type="InterPro" id="IPR029058">
    <property type="entry name" value="AB_hydrolase_fold"/>
</dbReference>
<organism evidence="3 4">
    <name type="scientific">Heracleum sosnowskyi</name>
    <dbReference type="NCBI Taxonomy" id="360622"/>
    <lineage>
        <taxon>Eukaryota</taxon>
        <taxon>Viridiplantae</taxon>
        <taxon>Streptophyta</taxon>
        <taxon>Embryophyta</taxon>
        <taxon>Tracheophyta</taxon>
        <taxon>Spermatophyta</taxon>
        <taxon>Magnoliopsida</taxon>
        <taxon>eudicotyledons</taxon>
        <taxon>Gunneridae</taxon>
        <taxon>Pentapetalae</taxon>
        <taxon>asterids</taxon>
        <taxon>campanulids</taxon>
        <taxon>Apiales</taxon>
        <taxon>Apiaceae</taxon>
        <taxon>Apioideae</taxon>
        <taxon>apioid superclade</taxon>
        <taxon>Tordylieae</taxon>
        <taxon>Tordyliinae</taxon>
        <taxon>Heracleum</taxon>
    </lineage>
</organism>
<protein>
    <submittedName>
        <fullName evidence="3">CXE carboxylesterase</fullName>
    </submittedName>
</protein>
<comment type="caution">
    <text evidence="3">The sequence shown here is derived from an EMBL/GenBank/DDBJ whole genome shotgun (WGS) entry which is preliminary data.</text>
</comment>
<proteinExistence type="inferred from homology"/>
<dbReference type="Gene3D" id="3.40.50.1820">
    <property type="entry name" value="alpha/beta hydrolase"/>
    <property type="match status" value="1"/>
</dbReference>
<dbReference type="Pfam" id="PF07859">
    <property type="entry name" value="Abhydrolase_3"/>
    <property type="match status" value="1"/>
</dbReference>
<evidence type="ECO:0000256" key="1">
    <source>
        <dbReference type="ARBA" id="ARBA00010515"/>
    </source>
</evidence>
<reference evidence="3" key="2">
    <citation type="submission" date="2023-05" db="EMBL/GenBank/DDBJ databases">
        <authorList>
            <person name="Schelkunov M.I."/>
        </authorList>
    </citation>
    <scope>NUCLEOTIDE SEQUENCE</scope>
    <source>
        <strain evidence="3">Hsosn_3</strain>
        <tissue evidence="3">Leaf</tissue>
    </source>
</reference>
<evidence type="ECO:0000259" key="2">
    <source>
        <dbReference type="Pfam" id="PF07859"/>
    </source>
</evidence>
<evidence type="ECO:0000313" key="4">
    <source>
        <dbReference type="Proteomes" id="UP001237642"/>
    </source>
</evidence>
<feature type="domain" description="Alpha/beta hydrolase fold-3" evidence="2">
    <location>
        <begin position="74"/>
        <end position="274"/>
    </location>
</feature>
<accession>A0AAD8M4C2</accession>
<dbReference type="PANTHER" id="PTHR23024:SF479">
    <property type="entry name" value="CARBOXYLESTERASE 2-RELATED"/>
    <property type="match status" value="1"/>
</dbReference>
<dbReference type="Proteomes" id="UP001237642">
    <property type="component" value="Unassembled WGS sequence"/>
</dbReference>
<reference evidence="3" key="1">
    <citation type="submission" date="2023-02" db="EMBL/GenBank/DDBJ databases">
        <title>Genome of toxic invasive species Heracleum sosnowskyi carries increased number of genes despite the absence of recent whole-genome duplications.</title>
        <authorList>
            <person name="Schelkunov M."/>
            <person name="Shtratnikova V."/>
            <person name="Makarenko M."/>
            <person name="Klepikova A."/>
            <person name="Omelchenko D."/>
            <person name="Novikova G."/>
            <person name="Obukhova E."/>
            <person name="Bogdanov V."/>
            <person name="Penin A."/>
            <person name="Logacheva M."/>
        </authorList>
    </citation>
    <scope>NUCLEOTIDE SEQUENCE</scope>
    <source>
        <strain evidence="3">Hsosn_3</strain>
        <tissue evidence="3">Leaf</tissue>
    </source>
</reference>
<evidence type="ECO:0000313" key="3">
    <source>
        <dbReference type="EMBL" id="KAK1358848.1"/>
    </source>
</evidence>
<dbReference type="SUPFAM" id="SSF53474">
    <property type="entry name" value="alpha/beta-Hydrolases"/>
    <property type="match status" value="1"/>
</dbReference>
<dbReference type="PANTHER" id="PTHR23024">
    <property type="entry name" value="ARYLACETAMIDE DEACETYLASE"/>
    <property type="match status" value="1"/>
</dbReference>
<sequence length="303" mass="33477">MNSKTTDIAHDLTPFFTVYKDGTIKRHLGSPFMPAPQNLNGVSSKDVVISSDPKVTARIFLPESLTQGEKLPVLVYIHGGGFSYFYTPYALALASNCNVMVVSVDYRLAPENPIPACYDDSWEALKWVVSHASGSGPEPWVNEHADFGRLFLVGDSAGANISHTMATWASVKGLESGVKISGMILVHPFFGNDKPDKLWNYCCSEETGLDDPKLNPAANPSLLAKLGCNKVLISTAENDFLRRRGWRYYEALKKSEWKGEVKIVETKGMGHVFHLFDPNCEEAGSLMKLIASFIKDDKFHSLL</sequence>
<keyword evidence="4" id="KW-1185">Reference proteome</keyword>
<name>A0AAD8M4C2_9APIA</name>
<dbReference type="GO" id="GO:0016787">
    <property type="term" value="F:hydrolase activity"/>
    <property type="evidence" value="ECO:0007669"/>
    <property type="project" value="InterPro"/>
</dbReference>
<dbReference type="EMBL" id="JAUIZM010000010">
    <property type="protein sequence ID" value="KAK1358848.1"/>
    <property type="molecule type" value="Genomic_DNA"/>
</dbReference>
<comment type="similarity">
    <text evidence="1">Belongs to the 'GDXG' lipolytic enzyme family.</text>
</comment>
<gene>
    <name evidence="3" type="ORF">POM88_043322</name>
</gene>
<dbReference type="InterPro" id="IPR013094">
    <property type="entry name" value="AB_hydrolase_3"/>
</dbReference>
<dbReference type="InterPro" id="IPR050466">
    <property type="entry name" value="Carboxylest/Gibb_receptor"/>
</dbReference>
<dbReference type="AlphaFoldDB" id="A0AAD8M4C2"/>